<gene>
    <name evidence="1" type="ORF">PAPOLLO_LOCUS9591</name>
</gene>
<organism evidence="1 2">
    <name type="scientific">Parnassius apollo</name>
    <name type="common">Apollo butterfly</name>
    <name type="synonym">Papilio apollo</name>
    <dbReference type="NCBI Taxonomy" id="110799"/>
    <lineage>
        <taxon>Eukaryota</taxon>
        <taxon>Metazoa</taxon>
        <taxon>Ecdysozoa</taxon>
        <taxon>Arthropoda</taxon>
        <taxon>Hexapoda</taxon>
        <taxon>Insecta</taxon>
        <taxon>Pterygota</taxon>
        <taxon>Neoptera</taxon>
        <taxon>Endopterygota</taxon>
        <taxon>Lepidoptera</taxon>
        <taxon>Glossata</taxon>
        <taxon>Ditrysia</taxon>
        <taxon>Papilionoidea</taxon>
        <taxon>Papilionidae</taxon>
        <taxon>Parnassiinae</taxon>
        <taxon>Parnassini</taxon>
        <taxon>Parnassius</taxon>
        <taxon>Parnassius</taxon>
    </lineage>
</organism>
<accession>A0A8S3WS75</accession>
<name>A0A8S3WS75_PARAO</name>
<evidence type="ECO:0000313" key="2">
    <source>
        <dbReference type="Proteomes" id="UP000691718"/>
    </source>
</evidence>
<protein>
    <submittedName>
        <fullName evidence="1">(apollo) hypothetical protein</fullName>
    </submittedName>
</protein>
<dbReference type="AlphaFoldDB" id="A0A8S3WS75"/>
<keyword evidence="2" id="KW-1185">Reference proteome</keyword>
<dbReference type="EMBL" id="CAJQZP010000693">
    <property type="protein sequence ID" value="CAG4978231.1"/>
    <property type="molecule type" value="Genomic_DNA"/>
</dbReference>
<reference evidence="1" key="1">
    <citation type="submission" date="2021-04" db="EMBL/GenBank/DDBJ databases">
        <authorList>
            <person name="Tunstrom K."/>
        </authorList>
    </citation>
    <scope>NUCLEOTIDE SEQUENCE</scope>
</reference>
<sequence length="75" mass="7271">MVNVTFLAHDDCSLLSAAPVTQPTPSAADLILCTAVTVDAVKLGNGDGGSEICSLGGVCDLAPLLTASAGDVVAG</sequence>
<proteinExistence type="predicted"/>
<evidence type="ECO:0000313" key="1">
    <source>
        <dbReference type="EMBL" id="CAG4978231.1"/>
    </source>
</evidence>
<comment type="caution">
    <text evidence="1">The sequence shown here is derived from an EMBL/GenBank/DDBJ whole genome shotgun (WGS) entry which is preliminary data.</text>
</comment>
<dbReference type="Proteomes" id="UP000691718">
    <property type="component" value="Unassembled WGS sequence"/>
</dbReference>